<dbReference type="SUPFAM" id="SSF47090">
    <property type="entry name" value="PGBD-like"/>
    <property type="match status" value="2"/>
</dbReference>
<evidence type="ECO:0000256" key="3">
    <source>
        <dbReference type="ARBA" id="ARBA00022801"/>
    </source>
</evidence>
<protein>
    <submittedName>
        <fullName evidence="7">Peptidoglycan-binding protein</fullName>
    </submittedName>
</protein>
<reference evidence="8" key="1">
    <citation type="journal article" date="2019" name="Int. J. Syst. Evol. Microbiol.">
        <title>The Global Catalogue of Microorganisms (GCM) 10K type strain sequencing project: providing services to taxonomists for standard genome sequencing and annotation.</title>
        <authorList>
            <consortium name="The Broad Institute Genomics Platform"/>
            <consortium name="The Broad Institute Genome Sequencing Center for Infectious Disease"/>
            <person name="Wu L."/>
            <person name="Ma J."/>
        </authorList>
    </citation>
    <scope>NUCLEOTIDE SEQUENCE [LARGE SCALE GENOMIC DNA]</scope>
    <source>
        <strain evidence="8">CGMCC 4.1721</strain>
    </source>
</reference>
<evidence type="ECO:0000313" key="7">
    <source>
        <dbReference type="EMBL" id="MFC5170322.1"/>
    </source>
</evidence>
<evidence type="ECO:0000259" key="6">
    <source>
        <dbReference type="PROSITE" id="PS51935"/>
    </source>
</evidence>
<feature type="region of interest" description="Disordered" evidence="5">
    <location>
        <begin position="73"/>
        <end position="114"/>
    </location>
</feature>
<sequence length="428" mass="44937">MTVPVFEEYEPAADCGCPGCAQRRRTAAALPVRHGGHPAAHGARRALVLVTAAGVVLSCGVGEAAATAAGRDARAGAEVDPQPVTPQGTVGPLDGGGASGPPPAPGTAQRTTTRTEIITRAKKWVTAKVPYDTTAYWSDGYRQDCSGFVSMAWNLGTNEWTGSLASFGTKIARADLEPGDILLFHNPADPAVGSHVTVFGGWTDLTHSHYLAYEQTRPNTRSATTPMAYWSNSSQYVAYRYKGIVSGASDSGSVTEFPGTGKFGPGADNAHVTRLGQLLIAQGGKRFYKEGAGPRWSDADKRATQAFQQAQGWKGAEADGIPGPHTWRLLVGGTGRKIPAAGAGGSPSGTAAYPGKSFFAPGQSNGHVQKLGAQLVKKGYGTHYAKGPGPRWTEADRRNVEGFQRAQGWRGSAADGYPGPETWRRLFA</sequence>
<dbReference type="InterPro" id="IPR036366">
    <property type="entry name" value="PGBDSf"/>
</dbReference>
<dbReference type="Gene3D" id="3.90.1720.10">
    <property type="entry name" value="endopeptidase domain like (from Nostoc punctiforme)"/>
    <property type="match status" value="1"/>
</dbReference>
<evidence type="ECO:0000256" key="2">
    <source>
        <dbReference type="ARBA" id="ARBA00022670"/>
    </source>
</evidence>
<feature type="domain" description="NlpC/P60" evidence="6">
    <location>
        <begin position="111"/>
        <end position="241"/>
    </location>
</feature>
<keyword evidence="4" id="KW-0788">Thiol protease</keyword>
<evidence type="ECO:0000256" key="1">
    <source>
        <dbReference type="ARBA" id="ARBA00007074"/>
    </source>
</evidence>
<dbReference type="PROSITE" id="PS51935">
    <property type="entry name" value="NLPC_P60"/>
    <property type="match status" value="1"/>
</dbReference>
<dbReference type="Gene3D" id="1.10.101.10">
    <property type="entry name" value="PGBD-like superfamily/PGBD"/>
    <property type="match status" value="2"/>
</dbReference>
<name>A0ABW0B042_9ACTN</name>
<evidence type="ECO:0000313" key="8">
    <source>
        <dbReference type="Proteomes" id="UP001596208"/>
    </source>
</evidence>
<dbReference type="NCBIfam" id="NF038080">
    <property type="entry name" value="PG_bind_siph"/>
    <property type="match status" value="2"/>
</dbReference>
<evidence type="ECO:0000256" key="5">
    <source>
        <dbReference type="SAM" id="MobiDB-lite"/>
    </source>
</evidence>
<dbReference type="RefSeq" id="WP_031092301.1">
    <property type="nucleotide sequence ID" value="NZ_JBHSKI010000002.1"/>
</dbReference>
<dbReference type="InterPro" id="IPR036365">
    <property type="entry name" value="PGBD-like_sf"/>
</dbReference>
<dbReference type="InterPro" id="IPR047763">
    <property type="entry name" value="PG_bind_dom_phiBT1-type"/>
</dbReference>
<proteinExistence type="inferred from homology"/>
<dbReference type="InterPro" id="IPR038765">
    <property type="entry name" value="Papain-like_cys_pep_sf"/>
</dbReference>
<dbReference type="EMBL" id="JBHSKI010000002">
    <property type="protein sequence ID" value="MFC5170322.1"/>
    <property type="molecule type" value="Genomic_DNA"/>
</dbReference>
<dbReference type="Proteomes" id="UP001596208">
    <property type="component" value="Unassembled WGS sequence"/>
</dbReference>
<dbReference type="InterPro" id="IPR000064">
    <property type="entry name" value="NLP_P60_dom"/>
</dbReference>
<dbReference type="SUPFAM" id="SSF54001">
    <property type="entry name" value="Cysteine proteinases"/>
    <property type="match status" value="1"/>
</dbReference>
<keyword evidence="3" id="KW-0378">Hydrolase</keyword>
<keyword evidence="2" id="KW-0645">Protease</keyword>
<evidence type="ECO:0000256" key="4">
    <source>
        <dbReference type="ARBA" id="ARBA00022807"/>
    </source>
</evidence>
<comment type="caution">
    <text evidence="7">The sequence shown here is derived from an EMBL/GenBank/DDBJ whole genome shotgun (WGS) entry which is preliminary data.</text>
</comment>
<keyword evidence="8" id="KW-1185">Reference proteome</keyword>
<gene>
    <name evidence="7" type="ORF">ACFPRK_06895</name>
</gene>
<organism evidence="7 8">
    <name type="scientific">Streptomyces mutomycini</name>
    <dbReference type="NCBI Taxonomy" id="284036"/>
    <lineage>
        <taxon>Bacteria</taxon>
        <taxon>Bacillati</taxon>
        <taxon>Actinomycetota</taxon>
        <taxon>Actinomycetes</taxon>
        <taxon>Kitasatosporales</taxon>
        <taxon>Streptomycetaceae</taxon>
        <taxon>Streptomyces</taxon>
    </lineage>
</organism>
<comment type="similarity">
    <text evidence="1">Belongs to the peptidase C40 family.</text>
</comment>
<accession>A0ABW0B042</accession>